<dbReference type="Proteomes" id="UP001058974">
    <property type="component" value="Chromosome 3"/>
</dbReference>
<reference evidence="1 2" key="1">
    <citation type="journal article" date="2022" name="Nat. Genet.">
        <title>Improved pea reference genome and pan-genome highlight genomic features and evolutionary characteristics.</title>
        <authorList>
            <person name="Yang T."/>
            <person name="Liu R."/>
            <person name="Luo Y."/>
            <person name="Hu S."/>
            <person name="Wang D."/>
            <person name="Wang C."/>
            <person name="Pandey M.K."/>
            <person name="Ge S."/>
            <person name="Xu Q."/>
            <person name="Li N."/>
            <person name="Li G."/>
            <person name="Huang Y."/>
            <person name="Saxena R.K."/>
            <person name="Ji Y."/>
            <person name="Li M."/>
            <person name="Yan X."/>
            <person name="He Y."/>
            <person name="Liu Y."/>
            <person name="Wang X."/>
            <person name="Xiang C."/>
            <person name="Varshney R.K."/>
            <person name="Ding H."/>
            <person name="Gao S."/>
            <person name="Zong X."/>
        </authorList>
    </citation>
    <scope>NUCLEOTIDE SEQUENCE [LARGE SCALE GENOMIC DNA]</scope>
    <source>
        <strain evidence="1 2">cv. Zhongwan 6</strain>
    </source>
</reference>
<proteinExistence type="predicted"/>
<dbReference type="AlphaFoldDB" id="A0A9D4XV67"/>
<keyword evidence="2" id="KW-1185">Reference proteome</keyword>
<evidence type="ECO:0000313" key="1">
    <source>
        <dbReference type="EMBL" id="KAI5427167.1"/>
    </source>
</evidence>
<name>A0A9D4XV67_PEA</name>
<dbReference type="Gramene" id="Psat03G0254900-T1">
    <property type="protein sequence ID" value="KAI5427167.1"/>
    <property type="gene ID" value="KIW84_032549"/>
</dbReference>
<evidence type="ECO:0000313" key="2">
    <source>
        <dbReference type="Proteomes" id="UP001058974"/>
    </source>
</evidence>
<sequence length="179" mass="20019">MKRAFDQKVRPRSYQIGDLVLKRILPPGADNRGKWTPNYEGPYVVKKVFSGGALMLTTMDGEDFPSPVNSDAKEGLKRRLQSELSVLHQALSAISKDVIRPVILLRKQGVGRKTDDLIGTCEDVSSADIFPKQVWKLSELCSPAETSVDSAFYSPTDLRIAYPQQACICRFPPRVRQTH</sequence>
<organism evidence="1 2">
    <name type="scientific">Pisum sativum</name>
    <name type="common">Garden pea</name>
    <name type="synonym">Lathyrus oleraceus</name>
    <dbReference type="NCBI Taxonomy" id="3888"/>
    <lineage>
        <taxon>Eukaryota</taxon>
        <taxon>Viridiplantae</taxon>
        <taxon>Streptophyta</taxon>
        <taxon>Embryophyta</taxon>
        <taxon>Tracheophyta</taxon>
        <taxon>Spermatophyta</taxon>
        <taxon>Magnoliopsida</taxon>
        <taxon>eudicotyledons</taxon>
        <taxon>Gunneridae</taxon>
        <taxon>Pentapetalae</taxon>
        <taxon>rosids</taxon>
        <taxon>fabids</taxon>
        <taxon>Fabales</taxon>
        <taxon>Fabaceae</taxon>
        <taxon>Papilionoideae</taxon>
        <taxon>50 kb inversion clade</taxon>
        <taxon>NPAAA clade</taxon>
        <taxon>Hologalegina</taxon>
        <taxon>IRL clade</taxon>
        <taxon>Fabeae</taxon>
        <taxon>Lathyrus</taxon>
    </lineage>
</organism>
<gene>
    <name evidence="1" type="ORF">KIW84_032549</name>
</gene>
<dbReference type="EMBL" id="JAMSHJ010000003">
    <property type="protein sequence ID" value="KAI5427167.1"/>
    <property type="molecule type" value="Genomic_DNA"/>
</dbReference>
<accession>A0A9D4XV67</accession>
<comment type="caution">
    <text evidence="1">The sequence shown here is derived from an EMBL/GenBank/DDBJ whole genome shotgun (WGS) entry which is preliminary data.</text>
</comment>
<protein>
    <submittedName>
        <fullName evidence="1">Uncharacterized protein</fullName>
    </submittedName>
</protein>